<dbReference type="Proteomes" id="UP000308600">
    <property type="component" value="Unassembled WGS sequence"/>
</dbReference>
<reference evidence="1 2" key="1">
    <citation type="journal article" date="2019" name="Nat. Ecol. Evol.">
        <title>Megaphylogeny resolves global patterns of mushroom evolution.</title>
        <authorList>
            <person name="Varga T."/>
            <person name="Krizsan K."/>
            <person name="Foldi C."/>
            <person name="Dima B."/>
            <person name="Sanchez-Garcia M."/>
            <person name="Sanchez-Ramirez S."/>
            <person name="Szollosi G.J."/>
            <person name="Szarkandi J.G."/>
            <person name="Papp V."/>
            <person name="Albert L."/>
            <person name="Andreopoulos W."/>
            <person name="Angelini C."/>
            <person name="Antonin V."/>
            <person name="Barry K.W."/>
            <person name="Bougher N.L."/>
            <person name="Buchanan P."/>
            <person name="Buyck B."/>
            <person name="Bense V."/>
            <person name="Catcheside P."/>
            <person name="Chovatia M."/>
            <person name="Cooper J."/>
            <person name="Damon W."/>
            <person name="Desjardin D."/>
            <person name="Finy P."/>
            <person name="Geml J."/>
            <person name="Haridas S."/>
            <person name="Hughes K."/>
            <person name="Justo A."/>
            <person name="Karasinski D."/>
            <person name="Kautmanova I."/>
            <person name="Kiss B."/>
            <person name="Kocsube S."/>
            <person name="Kotiranta H."/>
            <person name="LaButti K.M."/>
            <person name="Lechner B.E."/>
            <person name="Liimatainen K."/>
            <person name="Lipzen A."/>
            <person name="Lukacs Z."/>
            <person name="Mihaltcheva S."/>
            <person name="Morgado L.N."/>
            <person name="Niskanen T."/>
            <person name="Noordeloos M.E."/>
            <person name="Ohm R.A."/>
            <person name="Ortiz-Santana B."/>
            <person name="Ovrebo C."/>
            <person name="Racz N."/>
            <person name="Riley R."/>
            <person name="Savchenko A."/>
            <person name="Shiryaev A."/>
            <person name="Soop K."/>
            <person name="Spirin V."/>
            <person name="Szebenyi C."/>
            <person name="Tomsovsky M."/>
            <person name="Tulloss R.E."/>
            <person name="Uehling J."/>
            <person name="Grigoriev I.V."/>
            <person name="Vagvolgyi C."/>
            <person name="Papp T."/>
            <person name="Martin F.M."/>
            <person name="Miettinen O."/>
            <person name="Hibbett D.S."/>
            <person name="Nagy L.G."/>
        </authorList>
    </citation>
    <scope>NUCLEOTIDE SEQUENCE [LARGE SCALE GENOMIC DNA]</scope>
    <source>
        <strain evidence="1 2">NL-1719</strain>
    </source>
</reference>
<proteinExistence type="predicted"/>
<evidence type="ECO:0000313" key="1">
    <source>
        <dbReference type="EMBL" id="TFK73811.1"/>
    </source>
</evidence>
<gene>
    <name evidence="1" type="ORF">BDN72DRAFT_834154</name>
</gene>
<evidence type="ECO:0000313" key="2">
    <source>
        <dbReference type="Proteomes" id="UP000308600"/>
    </source>
</evidence>
<organism evidence="1 2">
    <name type="scientific">Pluteus cervinus</name>
    <dbReference type="NCBI Taxonomy" id="181527"/>
    <lineage>
        <taxon>Eukaryota</taxon>
        <taxon>Fungi</taxon>
        <taxon>Dikarya</taxon>
        <taxon>Basidiomycota</taxon>
        <taxon>Agaricomycotina</taxon>
        <taxon>Agaricomycetes</taxon>
        <taxon>Agaricomycetidae</taxon>
        <taxon>Agaricales</taxon>
        <taxon>Pluteineae</taxon>
        <taxon>Pluteaceae</taxon>
        <taxon>Pluteus</taxon>
    </lineage>
</organism>
<sequence length="297" mass="33750">MAIDDHLIDPVFPREIECVILQMALKGDMNDAKNLLFVAKRVFDWLIPILYNVIVLDSLEEGVAWPPLPLPIAKLPQYGLHVHHLFVTRSTRDKNLDQYLKYCPNIVDFASWEELSQAQIKRVLRLPLSQLHLSGTAVRGMPLTPSTFALLSHVTHFEDDDHTFLSRLPSLSHFVDNIGGNSATIYVEFLQQHPRLKVLIVWVPDFNFGFLPEVVDWVIPELDDARVVHLKFGTIENWRMKAWGDPGNAWSFAERVVEGRLAVARAQDHPTPRIEPVQGPLPALYTRSLSTAFDTAP</sequence>
<accession>A0ACD3B7A4</accession>
<name>A0ACD3B7A4_9AGAR</name>
<keyword evidence="2" id="KW-1185">Reference proteome</keyword>
<protein>
    <submittedName>
        <fullName evidence="1">Uncharacterized protein</fullName>
    </submittedName>
</protein>
<dbReference type="EMBL" id="ML208272">
    <property type="protein sequence ID" value="TFK73811.1"/>
    <property type="molecule type" value="Genomic_DNA"/>
</dbReference>